<evidence type="ECO:0000313" key="2">
    <source>
        <dbReference type="Proteomes" id="UP001054837"/>
    </source>
</evidence>
<reference evidence="1 2" key="1">
    <citation type="submission" date="2021-06" db="EMBL/GenBank/DDBJ databases">
        <title>Caerostris darwini draft genome.</title>
        <authorList>
            <person name="Kono N."/>
            <person name="Arakawa K."/>
        </authorList>
    </citation>
    <scope>NUCLEOTIDE SEQUENCE [LARGE SCALE GENOMIC DNA]</scope>
</reference>
<comment type="caution">
    <text evidence="1">The sequence shown here is derived from an EMBL/GenBank/DDBJ whole genome shotgun (WGS) entry which is preliminary data.</text>
</comment>
<dbReference type="EMBL" id="BPLQ01003063">
    <property type="protein sequence ID" value="GIX97673.1"/>
    <property type="molecule type" value="Genomic_DNA"/>
</dbReference>
<proteinExistence type="predicted"/>
<dbReference type="AlphaFoldDB" id="A0AAV4PMZ8"/>
<gene>
    <name evidence="1" type="ORF">CDAR_233391</name>
</gene>
<keyword evidence="2" id="KW-1185">Reference proteome</keyword>
<name>A0AAV4PMZ8_9ARAC</name>
<evidence type="ECO:0000313" key="1">
    <source>
        <dbReference type="EMBL" id="GIX97673.1"/>
    </source>
</evidence>
<organism evidence="1 2">
    <name type="scientific">Caerostris darwini</name>
    <dbReference type="NCBI Taxonomy" id="1538125"/>
    <lineage>
        <taxon>Eukaryota</taxon>
        <taxon>Metazoa</taxon>
        <taxon>Ecdysozoa</taxon>
        <taxon>Arthropoda</taxon>
        <taxon>Chelicerata</taxon>
        <taxon>Arachnida</taxon>
        <taxon>Araneae</taxon>
        <taxon>Araneomorphae</taxon>
        <taxon>Entelegynae</taxon>
        <taxon>Araneoidea</taxon>
        <taxon>Araneidae</taxon>
        <taxon>Caerostris</taxon>
    </lineage>
</organism>
<accession>A0AAV4PMZ8</accession>
<protein>
    <submittedName>
        <fullName evidence="1">Uncharacterized protein</fullName>
    </submittedName>
</protein>
<dbReference type="Proteomes" id="UP001054837">
    <property type="component" value="Unassembled WGS sequence"/>
</dbReference>
<sequence>MWSAKSDRQNPPGERGLPNKYLSWCREEEEERLCDWRVLKRLNGINLMQPFIRRNGGSWEWVNEIKVTAVSRDSTHSCLFLKIPLHPPPGPIDSDSSFFIKRRKAIKFQTDLSQIGSLGRCHQESRGVHHRKISYSGPRTTLQCHRRP</sequence>